<keyword evidence="3" id="KW-1185">Reference proteome</keyword>
<dbReference type="SUPFAM" id="SSF53756">
    <property type="entry name" value="UDP-Glycosyltransferase/glycogen phosphorylase"/>
    <property type="match status" value="1"/>
</dbReference>
<evidence type="ECO:0000313" key="3">
    <source>
        <dbReference type="Proteomes" id="UP000012019"/>
    </source>
</evidence>
<dbReference type="Pfam" id="PF00534">
    <property type="entry name" value="Glycos_transf_1"/>
    <property type="match status" value="1"/>
</dbReference>
<dbReference type="CDD" id="cd03801">
    <property type="entry name" value="GT4_PimA-like"/>
    <property type="match status" value="1"/>
</dbReference>
<dbReference type="Gene3D" id="3.40.50.2000">
    <property type="entry name" value="Glycogen Phosphorylase B"/>
    <property type="match status" value="1"/>
</dbReference>
<dbReference type="EMBL" id="APHR01000087">
    <property type="protein sequence ID" value="EMR11899.1"/>
    <property type="molecule type" value="Genomic_DNA"/>
</dbReference>
<dbReference type="InterPro" id="IPR001296">
    <property type="entry name" value="Glyco_trans_1"/>
</dbReference>
<accession>M7PN58</accession>
<name>M7PN58_9GAMM</name>
<feature type="domain" description="Glycosyl transferase family 1" evidence="1">
    <location>
        <begin position="13"/>
        <end position="77"/>
    </location>
</feature>
<dbReference type="Proteomes" id="UP000012019">
    <property type="component" value="Unassembled WGS sequence"/>
</dbReference>
<organism evidence="2 3">
    <name type="scientific">Methylophaga lonarensis MPL</name>
    <dbReference type="NCBI Taxonomy" id="1286106"/>
    <lineage>
        <taxon>Bacteria</taxon>
        <taxon>Pseudomonadati</taxon>
        <taxon>Pseudomonadota</taxon>
        <taxon>Gammaproteobacteria</taxon>
        <taxon>Thiotrichales</taxon>
        <taxon>Piscirickettsiaceae</taxon>
        <taxon>Methylophaga</taxon>
    </lineage>
</organism>
<proteinExistence type="predicted"/>
<dbReference type="PATRIC" id="fig|1286106.3.peg.2626"/>
<comment type="caution">
    <text evidence="2">The sequence shown here is derived from an EMBL/GenBank/DDBJ whole genome shotgun (WGS) entry which is preliminary data.</text>
</comment>
<dbReference type="eggNOG" id="COG0438">
    <property type="taxonomic scope" value="Bacteria"/>
</dbReference>
<dbReference type="STRING" id="1286106.MPL1_13167"/>
<sequence>MPLIDSPWERGKCGYKLIQYMACGLPVVASPVGVNTEIVRERINGYLATNDDEWEEALIKLCTDTETRLRMGLAGREMVEQQYSIKSQSTKLLSAIKQAMQ</sequence>
<dbReference type="AlphaFoldDB" id="M7PN58"/>
<dbReference type="GO" id="GO:0016757">
    <property type="term" value="F:glycosyltransferase activity"/>
    <property type="evidence" value="ECO:0007669"/>
    <property type="project" value="InterPro"/>
</dbReference>
<keyword evidence="2" id="KW-0808">Transferase</keyword>
<dbReference type="GO" id="GO:1901135">
    <property type="term" value="P:carbohydrate derivative metabolic process"/>
    <property type="evidence" value="ECO:0007669"/>
    <property type="project" value="UniProtKB-ARBA"/>
</dbReference>
<gene>
    <name evidence="2" type="ORF">MPL1_13167</name>
</gene>
<protein>
    <submittedName>
        <fullName evidence="2">Group 1 glycosyl transferase</fullName>
    </submittedName>
</protein>
<evidence type="ECO:0000259" key="1">
    <source>
        <dbReference type="Pfam" id="PF00534"/>
    </source>
</evidence>
<evidence type="ECO:0000313" key="2">
    <source>
        <dbReference type="EMBL" id="EMR11899.1"/>
    </source>
</evidence>
<reference evidence="2 3" key="1">
    <citation type="journal article" date="2013" name="Genome Announc.">
        <title>Draft Genome Sequence of Methylophaga lonarensis MPLT, a Haloalkaliphilic (Non-Methane-Utilizing) Methylotroph.</title>
        <authorList>
            <person name="Shetty S.A."/>
            <person name="Marathe N.P."/>
            <person name="Munot H."/>
            <person name="Antony C.P."/>
            <person name="Dhotre D.P."/>
            <person name="Murrell J.C."/>
            <person name="Shouche Y.S."/>
        </authorList>
    </citation>
    <scope>NUCLEOTIDE SEQUENCE [LARGE SCALE GENOMIC DNA]</scope>
    <source>
        <strain evidence="2 3">MPL</strain>
    </source>
</reference>
<dbReference type="PANTHER" id="PTHR12526">
    <property type="entry name" value="GLYCOSYLTRANSFERASE"/>
    <property type="match status" value="1"/>
</dbReference>